<sequence>MSPTAHELRNAIRVATDRFEREVKASFTKEELQAICEALEIDITGTERPSTARMRRLIRAQVGIAESPETADDSTFRKADLQAIAAAIGASFES</sequence>
<organism evidence="1 2">
    <name type="scientific">Halapricum desulfuricans</name>
    <dbReference type="NCBI Taxonomy" id="2841257"/>
    <lineage>
        <taxon>Archaea</taxon>
        <taxon>Methanobacteriati</taxon>
        <taxon>Methanobacteriota</taxon>
        <taxon>Stenosarchaea group</taxon>
        <taxon>Halobacteria</taxon>
        <taxon>Halobacteriales</taxon>
        <taxon>Haloarculaceae</taxon>
        <taxon>Halapricum</taxon>
    </lineage>
</organism>
<reference evidence="1 2" key="1">
    <citation type="submission" date="2020-11" db="EMBL/GenBank/DDBJ databases">
        <title>Carbohydrate-dependent, anaerobic sulfur respiration: A novel catabolism in halophilic archaea.</title>
        <authorList>
            <person name="Sorokin D.Y."/>
            <person name="Messina E."/>
            <person name="Smedile F."/>
            <person name="La Cono V."/>
            <person name="Hallsworth J.E."/>
            <person name="Yakimov M.M."/>
        </authorList>
    </citation>
    <scope>NUCLEOTIDE SEQUENCE [LARGE SCALE GENOMIC DNA]</scope>
    <source>
        <strain evidence="1 2">HSR-Est</strain>
    </source>
</reference>
<dbReference type="Proteomes" id="UP000663292">
    <property type="component" value="Chromosome"/>
</dbReference>
<evidence type="ECO:0000313" key="2">
    <source>
        <dbReference type="Proteomes" id="UP000663292"/>
    </source>
</evidence>
<keyword evidence="2" id="KW-1185">Reference proteome</keyword>
<evidence type="ECO:0000313" key="1">
    <source>
        <dbReference type="EMBL" id="QSG15034.1"/>
    </source>
</evidence>
<dbReference type="GeneID" id="68858142"/>
<gene>
    <name evidence="1" type="ORF">HSEST_1505</name>
</gene>
<dbReference type="EMBL" id="CP064791">
    <property type="protein sequence ID" value="QSG15034.1"/>
    <property type="molecule type" value="Genomic_DNA"/>
</dbReference>
<accession>A0A897NRI0</accession>
<name>A0A897NRI0_9EURY</name>
<proteinExistence type="predicted"/>
<dbReference type="AlphaFoldDB" id="A0A897NRI0"/>
<protein>
    <submittedName>
        <fullName evidence="1">Uncharacterized protein</fullName>
    </submittedName>
</protein>
<dbReference type="RefSeq" id="WP_229120295.1">
    <property type="nucleotide sequence ID" value="NZ_CP064791.1"/>
</dbReference>